<dbReference type="EMBL" id="RRYP01007183">
    <property type="protein sequence ID" value="TNV80685.1"/>
    <property type="molecule type" value="Genomic_DNA"/>
</dbReference>
<evidence type="ECO:0000313" key="2">
    <source>
        <dbReference type="Proteomes" id="UP000785679"/>
    </source>
</evidence>
<name>A0A8J8NUJ5_HALGN</name>
<dbReference type="AlphaFoldDB" id="A0A8J8NUJ5"/>
<proteinExistence type="predicted"/>
<protein>
    <submittedName>
        <fullName evidence="1">Uncharacterized protein</fullName>
    </submittedName>
</protein>
<accession>A0A8J8NUJ5</accession>
<evidence type="ECO:0000313" key="1">
    <source>
        <dbReference type="EMBL" id="TNV80685.1"/>
    </source>
</evidence>
<sequence length="259" mass="30268">MNKFSTDFCLFNLNKLICNKNFDFPIFQEYIHAKELMLKQKCQVLSLSLLSKFSIAETIFIQFGQYLKIIKSDPKCFCPKNIILECNHKKVQWIGLMAEILDGFCDHENTQQLFLSNTCCIQSFSPPPLEKLYATVKQFKNLRQLTIPFGCTQEDIDNITSMLKDLRHLKHLTLNSTDKNTNQRECLAVQKISEFAIRRMIELRTIHFVVTNKLSLNEVPFSERALPLTIQIVVYGLQTQYKIDTRTGQERFKHKCSKR</sequence>
<organism evidence="1 2">
    <name type="scientific">Halteria grandinella</name>
    <dbReference type="NCBI Taxonomy" id="5974"/>
    <lineage>
        <taxon>Eukaryota</taxon>
        <taxon>Sar</taxon>
        <taxon>Alveolata</taxon>
        <taxon>Ciliophora</taxon>
        <taxon>Intramacronucleata</taxon>
        <taxon>Spirotrichea</taxon>
        <taxon>Stichotrichia</taxon>
        <taxon>Sporadotrichida</taxon>
        <taxon>Halteriidae</taxon>
        <taxon>Halteria</taxon>
    </lineage>
</organism>
<keyword evidence="2" id="KW-1185">Reference proteome</keyword>
<dbReference type="Proteomes" id="UP000785679">
    <property type="component" value="Unassembled WGS sequence"/>
</dbReference>
<gene>
    <name evidence="1" type="ORF">FGO68_gene9853</name>
</gene>
<comment type="caution">
    <text evidence="1">The sequence shown here is derived from an EMBL/GenBank/DDBJ whole genome shotgun (WGS) entry which is preliminary data.</text>
</comment>
<reference evidence="1" key="1">
    <citation type="submission" date="2019-06" db="EMBL/GenBank/DDBJ databases">
        <authorList>
            <person name="Zheng W."/>
        </authorList>
    </citation>
    <scope>NUCLEOTIDE SEQUENCE</scope>
    <source>
        <strain evidence="1">QDHG01</strain>
    </source>
</reference>